<name>A0A426Y574_ENSVE</name>
<dbReference type="EMBL" id="AMZH03014869">
    <property type="protein sequence ID" value="RRT46913.1"/>
    <property type="molecule type" value="Genomic_DNA"/>
</dbReference>
<comment type="caution">
    <text evidence="2">The sequence shown here is derived from an EMBL/GenBank/DDBJ whole genome shotgun (WGS) entry which is preliminary data.</text>
</comment>
<organism evidence="2 3">
    <name type="scientific">Ensete ventricosum</name>
    <name type="common">Abyssinian banana</name>
    <name type="synonym">Musa ensete</name>
    <dbReference type="NCBI Taxonomy" id="4639"/>
    <lineage>
        <taxon>Eukaryota</taxon>
        <taxon>Viridiplantae</taxon>
        <taxon>Streptophyta</taxon>
        <taxon>Embryophyta</taxon>
        <taxon>Tracheophyta</taxon>
        <taxon>Spermatophyta</taxon>
        <taxon>Magnoliopsida</taxon>
        <taxon>Liliopsida</taxon>
        <taxon>Zingiberales</taxon>
        <taxon>Musaceae</taxon>
        <taxon>Ensete</taxon>
    </lineage>
</organism>
<reference evidence="2 3" key="1">
    <citation type="journal article" date="2014" name="Agronomy (Basel)">
        <title>A Draft Genome Sequence for Ensete ventricosum, the Drought-Tolerant Tree Against Hunger.</title>
        <authorList>
            <person name="Harrison J."/>
            <person name="Moore K.A."/>
            <person name="Paszkiewicz K."/>
            <person name="Jones T."/>
            <person name="Grant M."/>
            <person name="Ambacheew D."/>
            <person name="Muzemil S."/>
            <person name="Studholme D.J."/>
        </authorList>
    </citation>
    <scope>NUCLEOTIDE SEQUENCE [LARGE SCALE GENOMIC DNA]</scope>
</reference>
<dbReference type="Proteomes" id="UP000287651">
    <property type="component" value="Unassembled WGS sequence"/>
</dbReference>
<feature type="region of interest" description="Disordered" evidence="1">
    <location>
        <begin position="1"/>
        <end position="58"/>
    </location>
</feature>
<sequence length="165" mass="17116">MLDDFKPQTPHVSTEAVVFSDQGDPVGNQEDDRGGGGSGVVGGSFKSTTRRTPNPSTRNVICLAGEREVPSAVLIPTGTGAAVGPVGLHPQPLAGAAPPSTGCEHANPNGDEGRAGRLMAGERRALPPVTATRAGARFPAFFLQPWPQKGWRSLSDETMCSCKAK</sequence>
<proteinExistence type="predicted"/>
<evidence type="ECO:0000313" key="2">
    <source>
        <dbReference type="EMBL" id="RRT46913.1"/>
    </source>
</evidence>
<gene>
    <name evidence="2" type="ORF">B296_00054102</name>
</gene>
<protein>
    <submittedName>
        <fullName evidence="2">Uncharacterized protein</fullName>
    </submittedName>
</protein>
<dbReference type="AlphaFoldDB" id="A0A426Y574"/>
<evidence type="ECO:0000313" key="3">
    <source>
        <dbReference type="Proteomes" id="UP000287651"/>
    </source>
</evidence>
<evidence type="ECO:0000256" key="1">
    <source>
        <dbReference type="SAM" id="MobiDB-lite"/>
    </source>
</evidence>
<accession>A0A426Y574</accession>